<keyword evidence="5" id="KW-1185">Reference proteome</keyword>
<evidence type="ECO:0000313" key="4">
    <source>
        <dbReference type="EnsemblPlants" id="TraesCS7A02G004193.1.cds1"/>
    </source>
</evidence>
<evidence type="ECO:0000259" key="3">
    <source>
        <dbReference type="Pfam" id="PF23559"/>
    </source>
</evidence>
<evidence type="ECO:0000313" key="5">
    <source>
        <dbReference type="Proteomes" id="UP000019116"/>
    </source>
</evidence>
<reference evidence="4" key="2">
    <citation type="submission" date="2018-10" db="UniProtKB">
        <authorList>
            <consortium name="EnsemblPlants"/>
        </authorList>
    </citation>
    <scope>IDENTIFICATION</scope>
</reference>
<dbReference type="Gramene" id="TraesWEE_scaffold_077779_01G000300.1">
    <property type="protein sequence ID" value="TraesWEE_scaffold_077779_01G000300.1"/>
    <property type="gene ID" value="TraesWEE_scaffold_077779_01G000300"/>
</dbReference>
<dbReference type="Gramene" id="TraesROB_scaffold_079986_01G000100.1">
    <property type="protein sequence ID" value="TraesROB_scaffold_079986_01G000100.1"/>
    <property type="gene ID" value="TraesROB_scaffold_079986_01G000100"/>
</dbReference>
<organism evidence="4">
    <name type="scientific">Triticum aestivum</name>
    <name type="common">Wheat</name>
    <dbReference type="NCBI Taxonomy" id="4565"/>
    <lineage>
        <taxon>Eukaryota</taxon>
        <taxon>Viridiplantae</taxon>
        <taxon>Streptophyta</taxon>
        <taxon>Embryophyta</taxon>
        <taxon>Tracheophyta</taxon>
        <taxon>Spermatophyta</taxon>
        <taxon>Magnoliopsida</taxon>
        <taxon>Liliopsida</taxon>
        <taxon>Poales</taxon>
        <taxon>Poaceae</taxon>
        <taxon>BOP clade</taxon>
        <taxon>Pooideae</taxon>
        <taxon>Triticodae</taxon>
        <taxon>Triticeae</taxon>
        <taxon>Triticinae</taxon>
        <taxon>Triticum</taxon>
    </lineage>
</organism>
<reference evidence="4" key="1">
    <citation type="submission" date="2018-08" db="EMBL/GenBank/DDBJ databases">
        <authorList>
            <person name="Rossello M."/>
        </authorList>
    </citation>
    <scope>NUCLEOTIDE SEQUENCE [LARGE SCALE GENOMIC DNA]</scope>
    <source>
        <strain evidence="4">cv. Chinese Spring</strain>
    </source>
</reference>
<dbReference type="InterPro" id="IPR058922">
    <property type="entry name" value="WHD_DRP"/>
</dbReference>
<dbReference type="Gramene" id="TraesCS7A03G0009400.1">
    <property type="protein sequence ID" value="TraesCS7A03G0009400.1.CDS1"/>
    <property type="gene ID" value="TraesCS7A03G0009400"/>
</dbReference>
<dbReference type="Pfam" id="PF23559">
    <property type="entry name" value="WHD_DRP"/>
    <property type="match status" value="1"/>
</dbReference>
<accession>A0A3B6RA00</accession>
<dbReference type="EnsemblPlants" id="TraesCS7A02G004193.1">
    <property type="protein sequence ID" value="TraesCS7A02G004193.1.cds1"/>
    <property type="gene ID" value="TraesCS7A02G004193"/>
</dbReference>
<dbReference type="Proteomes" id="UP000019116">
    <property type="component" value="Chromosome 7A"/>
</dbReference>
<dbReference type="FunFam" id="1.10.10.10:FF:000322">
    <property type="entry name" value="Probable disease resistance protein At1g63360"/>
    <property type="match status" value="1"/>
</dbReference>
<dbReference type="InterPro" id="IPR036388">
    <property type="entry name" value="WH-like_DNA-bd_sf"/>
</dbReference>
<sequence length="190" mass="21742">MYPEGYTFLKDDLVKQWVAEGLIYTTEGQDSEKVAESYVYQLIGRSFIQPICVNYNNEVLSCQVHDMVHDLITHKSAEENFIMAIDYSCQKNVSLSHKARRLSLVFGDARYAKTPANIRKSQVRSVRFSGLLESMPCLTEFKLLRVLNLQLSGQGRHDDDIADLIGISEMFQLRYLKIACDVCIRLLSHV</sequence>
<keyword evidence="1" id="KW-0677">Repeat</keyword>
<keyword evidence="2" id="KW-0611">Plant defense</keyword>
<dbReference type="AlphaFoldDB" id="A0A3B6RA00"/>
<dbReference type="PANTHER" id="PTHR23155">
    <property type="entry name" value="DISEASE RESISTANCE PROTEIN RP"/>
    <property type="match status" value="1"/>
</dbReference>
<dbReference type="SMR" id="A0A3B6RA00"/>
<name>A0A3B6RA00_WHEAT</name>
<feature type="domain" description="Disease resistance protein winged helix" evidence="3">
    <location>
        <begin position="1"/>
        <end position="72"/>
    </location>
</feature>
<proteinExistence type="predicted"/>
<evidence type="ECO:0000256" key="1">
    <source>
        <dbReference type="ARBA" id="ARBA00022737"/>
    </source>
</evidence>
<dbReference type="Gene3D" id="1.10.10.10">
    <property type="entry name" value="Winged helix-like DNA-binding domain superfamily/Winged helix DNA-binding domain"/>
    <property type="match status" value="1"/>
</dbReference>
<dbReference type="GO" id="GO:0002758">
    <property type="term" value="P:innate immune response-activating signaling pathway"/>
    <property type="evidence" value="ECO:0007669"/>
    <property type="project" value="UniProtKB-ARBA"/>
</dbReference>
<dbReference type="OrthoDB" id="3027644at2759"/>
<evidence type="ECO:0000256" key="2">
    <source>
        <dbReference type="ARBA" id="ARBA00022821"/>
    </source>
</evidence>
<dbReference type="PANTHER" id="PTHR23155:SF1087">
    <property type="entry name" value="OS11G0462900 PROTEIN"/>
    <property type="match status" value="1"/>
</dbReference>
<dbReference type="InterPro" id="IPR044974">
    <property type="entry name" value="Disease_R_plants"/>
</dbReference>
<dbReference type="GO" id="GO:0042742">
    <property type="term" value="P:defense response to bacterium"/>
    <property type="evidence" value="ECO:0007669"/>
    <property type="project" value="UniProtKB-ARBA"/>
</dbReference>
<dbReference type="GO" id="GO:0009626">
    <property type="term" value="P:plant-type hypersensitive response"/>
    <property type="evidence" value="ECO:0007669"/>
    <property type="project" value="UniProtKB-ARBA"/>
</dbReference>
<protein>
    <recommendedName>
        <fullName evidence="3">Disease resistance protein winged helix domain-containing protein</fullName>
    </recommendedName>
</protein>
<dbReference type="Gramene" id="TraesCS7A02G004193.1">
    <property type="protein sequence ID" value="TraesCS7A02G004193.1.cds1"/>
    <property type="gene ID" value="TraesCS7A02G004193"/>
</dbReference>